<dbReference type="InterPro" id="IPR001387">
    <property type="entry name" value="Cro/C1-type_HTH"/>
</dbReference>
<keyword evidence="2" id="KW-0067">ATP-binding</keyword>
<sequence>MHQPITADPEAFLAQLKAAVDAYLAQTQGRRPQGTKTWLAEQLGCDRTTLYKYLDGTNRIPLASLQLLTKLLGLDETVCNTLIVLGGYGVAVPVAPPESLTVPAASTTKIAPNPFGRRGRIDDPAEFFGREELLRQIFEELGKGSNLSLIGPREIGKSSLLAMIQHRSSAQPGISSEAVLQIDMQLIHSDEDFFEALCAELGLPRLYRGYHLARQLTGRRYILCLDEIEKMRRDRFSAEVRQELRSLADGSKAPLTLVVASGQPLAELFPDKLSEVSPLANICHPLEVPPFKRAEARDFLTTRLAGTGISFDEEEIAELLEQSGRHPARLQQAAAALYRQKTRG</sequence>
<evidence type="ECO:0000313" key="2">
    <source>
        <dbReference type="EMBL" id="MBP1468628.1"/>
    </source>
</evidence>
<dbReference type="Pfam" id="PF20703">
    <property type="entry name" value="nSTAND1"/>
    <property type="match status" value="1"/>
</dbReference>
<dbReference type="SUPFAM" id="SSF52540">
    <property type="entry name" value="P-loop containing nucleoside triphosphate hydrolases"/>
    <property type="match status" value="1"/>
</dbReference>
<protein>
    <submittedName>
        <fullName evidence="2">ATP-binding protein</fullName>
    </submittedName>
</protein>
<dbReference type="PANTHER" id="PTHR34301">
    <property type="entry name" value="DNA-BINDING PROTEIN-RELATED"/>
    <property type="match status" value="1"/>
</dbReference>
<comment type="caution">
    <text evidence="2">The sequence shown here is derived from an EMBL/GenBank/DDBJ whole genome shotgun (WGS) entry which is preliminary data.</text>
</comment>
<dbReference type="PANTHER" id="PTHR34301:SF8">
    <property type="entry name" value="ATPASE DOMAIN-CONTAINING PROTEIN"/>
    <property type="match status" value="1"/>
</dbReference>
<dbReference type="Gene3D" id="3.40.50.300">
    <property type="entry name" value="P-loop containing nucleotide triphosphate hydrolases"/>
    <property type="match status" value="1"/>
</dbReference>
<dbReference type="RefSeq" id="WP_167857566.1">
    <property type="nucleotide sequence ID" value="NZ_SIJK02000081.1"/>
</dbReference>
<dbReference type="Proteomes" id="UP001193081">
    <property type="component" value="Unassembled WGS sequence"/>
</dbReference>
<dbReference type="InterPro" id="IPR049052">
    <property type="entry name" value="nSTAND1"/>
</dbReference>
<keyword evidence="3" id="KW-1185">Reference proteome</keyword>
<feature type="domain" description="HTH cro/C1-type" evidence="1">
    <location>
        <begin position="39"/>
        <end position="79"/>
    </location>
</feature>
<dbReference type="EMBL" id="SIJK02000081">
    <property type="protein sequence ID" value="MBP1468628.1"/>
    <property type="molecule type" value="Genomic_DNA"/>
</dbReference>
<reference evidence="2 3" key="1">
    <citation type="submission" date="2021-03" db="EMBL/GenBank/DDBJ databases">
        <authorList>
            <person name="Grouzdev D.S."/>
        </authorList>
    </citation>
    <scope>NUCLEOTIDE SEQUENCE [LARGE SCALE GENOMIC DNA]</scope>
    <source>
        <strain evidence="2 3">M50-1</strain>
    </source>
</reference>
<proteinExistence type="predicted"/>
<name>A0ABS4DGS4_9CHLR</name>
<dbReference type="PROSITE" id="PS50943">
    <property type="entry name" value="HTH_CROC1"/>
    <property type="match status" value="1"/>
</dbReference>
<keyword evidence="2" id="KW-0547">Nucleotide-binding</keyword>
<dbReference type="InterPro" id="IPR027417">
    <property type="entry name" value="P-loop_NTPase"/>
</dbReference>
<gene>
    <name evidence="2" type="ORF">EYB53_023140</name>
</gene>
<organism evidence="2 3">
    <name type="scientific">Candidatus Chloroploca mongolica</name>
    <dbReference type="NCBI Taxonomy" id="2528176"/>
    <lineage>
        <taxon>Bacteria</taxon>
        <taxon>Bacillati</taxon>
        <taxon>Chloroflexota</taxon>
        <taxon>Chloroflexia</taxon>
        <taxon>Chloroflexales</taxon>
        <taxon>Chloroflexineae</taxon>
        <taxon>Oscillochloridaceae</taxon>
        <taxon>Candidatus Chloroploca</taxon>
    </lineage>
</organism>
<dbReference type="GO" id="GO:0005524">
    <property type="term" value="F:ATP binding"/>
    <property type="evidence" value="ECO:0007669"/>
    <property type="project" value="UniProtKB-KW"/>
</dbReference>
<evidence type="ECO:0000313" key="3">
    <source>
        <dbReference type="Proteomes" id="UP001193081"/>
    </source>
</evidence>
<evidence type="ECO:0000259" key="1">
    <source>
        <dbReference type="PROSITE" id="PS50943"/>
    </source>
</evidence>
<accession>A0ABS4DGS4</accession>